<gene>
    <name evidence="6" type="ORF">DQX05_20380</name>
</gene>
<accession>A0A3A3GFB7</accession>
<sequence>MKRNIMHIQLSDNMCLNIEHEVLLKRGVIISLSRVKFRLLYMLAINQGQVVPFQKLKNYAWK</sequence>
<evidence type="ECO:0000256" key="2">
    <source>
        <dbReference type="ARBA" id="ARBA00023125"/>
    </source>
</evidence>
<dbReference type="Proteomes" id="UP000266177">
    <property type="component" value="Unassembled WGS sequence"/>
</dbReference>
<dbReference type="Gene3D" id="1.10.10.10">
    <property type="entry name" value="Winged helix-like DNA-binding domain superfamily/Winged helix DNA-binding domain"/>
    <property type="match status" value="1"/>
</dbReference>
<dbReference type="PROSITE" id="PS51755">
    <property type="entry name" value="OMPR_PHOB"/>
    <property type="match status" value="1"/>
</dbReference>
<evidence type="ECO:0000313" key="6">
    <source>
        <dbReference type="EMBL" id="RJG21761.1"/>
    </source>
</evidence>
<evidence type="ECO:0000259" key="5">
    <source>
        <dbReference type="PROSITE" id="PS51755"/>
    </source>
</evidence>
<proteinExistence type="predicted"/>
<keyword evidence="1" id="KW-0805">Transcription regulation</keyword>
<dbReference type="EMBL" id="QYZD01000021">
    <property type="protein sequence ID" value="RJG21761.1"/>
    <property type="molecule type" value="Genomic_DNA"/>
</dbReference>
<evidence type="ECO:0000256" key="3">
    <source>
        <dbReference type="ARBA" id="ARBA00023163"/>
    </source>
</evidence>
<evidence type="ECO:0000256" key="1">
    <source>
        <dbReference type="ARBA" id="ARBA00023015"/>
    </source>
</evidence>
<dbReference type="InterPro" id="IPR036388">
    <property type="entry name" value="WH-like_DNA-bd_sf"/>
</dbReference>
<keyword evidence="2 4" id="KW-0238">DNA-binding</keyword>
<reference evidence="6 7" key="1">
    <citation type="submission" date="2018-09" db="EMBL/GenBank/DDBJ databases">
        <title>Paenibacillus SK2017-BO5.</title>
        <authorList>
            <person name="Piskunova J.V."/>
            <person name="Dubiley S.A."/>
            <person name="Severinov K.V."/>
        </authorList>
    </citation>
    <scope>NUCLEOTIDE SEQUENCE [LARGE SCALE GENOMIC DNA]</scope>
    <source>
        <strain evidence="6 7">BO5</strain>
    </source>
</reference>
<organism evidence="6 7">
    <name type="scientific">Paenibacillus thiaminolyticus</name>
    <name type="common">Bacillus thiaminolyticus</name>
    <dbReference type="NCBI Taxonomy" id="49283"/>
    <lineage>
        <taxon>Bacteria</taxon>
        <taxon>Bacillati</taxon>
        <taxon>Bacillota</taxon>
        <taxon>Bacilli</taxon>
        <taxon>Bacillales</taxon>
        <taxon>Paenibacillaceae</taxon>
        <taxon>Paenibacillus</taxon>
    </lineage>
</organism>
<protein>
    <submittedName>
        <fullName evidence="6">Helix-turn-helix domain-containing protein</fullName>
    </submittedName>
</protein>
<dbReference type="GO" id="GO:0003677">
    <property type="term" value="F:DNA binding"/>
    <property type="evidence" value="ECO:0007669"/>
    <property type="project" value="UniProtKB-UniRule"/>
</dbReference>
<dbReference type="GO" id="GO:0006355">
    <property type="term" value="P:regulation of DNA-templated transcription"/>
    <property type="evidence" value="ECO:0007669"/>
    <property type="project" value="InterPro"/>
</dbReference>
<comment type="caution">
    <text evidence="6">The sequence shown here is derived from an EMBL/GenBank/DDBJ whole genome shotgun (WGS) entry which is preliminary data.</text>
</comment>
<dbReference type="InterPro" id="IPR016032">
    <property type="entry name" value="Sig_transdc_resp-reg_C-effctor"/>
</dbReference>
<keyword evidence="3" id="KW-0804">Transcription</keyword>
<name>A0A3A3GFB7_PANTH</name>
<dbReference type="InterPro" id="IPR001867">
    <property type="entry name" value="OmpR/PhoB-type_DNA-bd"/>
</dbReference>
<dbReference type="GO" id="GO:0000160">
    <property type="term" value="P:phosphorelay signal transduction system"/>
    <property type="evidence" value="ECO:0007669"/>
    <property type="project" value="InterPro"/>
</dbReference>
<evidence type="ECO:0000256" key="4">
    <source>
        <dbReference type="PROSITE-ProRule" id="PRU01091"/>
    </source>
</evidence>
<dbReference type="AlphaFoldDB" id="A0A3A3GFB7"/>
<feature type="domain" description="OmpR/PhoB-type" evidence="5">
    <location>
        <begin position="5"/>
        <end position="62"/>
    </location>
</feature>
<feature type="DNA-binding region" description="OmpR/PhoB-type" evidence="4">
    <location>
        <begin position="5"/>
        <end position="62"/>
    </location>
</feature>
<dbReference type="SUPFAM" id="SSF46894">
    <property type="entry name" value="C-terminal effector domain of the bipartite response regulators"/>
    <property type="match status" value="1"/>
</dbReference>
<evidence type="ECO:0000313" key="7">
    <source>
        <dbReference type="Proteomes" id="UP000266177"/>
    </source>
</evidence>